<dbReference type="InterPro" id="IPR050538">
    <property type="entry name" value="MAP_kinase_kinase_kinase"/>
</dbReference>
<keyword evidence="3" id="KW-0547">Nucleotide-binding</keyword>
<proteinExistence type="inferred from homology"/>
<dbReference type="GO" id="GO:0005524">
    <property type="term" value="F:ATP binding"/>
    <property type="evidence" value="ECO:0007669"/>
    <property type="project" value="UniProtKB-KW"/>
</dbReference>
<keyword evidence="2" id="KW-0808">Transferase</keyword>
<keyword evidence="5" id="KW-0067">ATP-binding</keyword>
<evidence type="ECO:0000256" key="2">
    <source>
        <dbReference type="ARBA" id="ARBA00022679"/>
    </source>
</evidence>
<evidence type="ECO:0000256" key="5">
    <source>
        <dbReference type="ARBA" id="ARBA00022840"/>
    </source>
</evidence>
<protein>
    <submittedName>
        <fullName evidence="7">Uncharacterized protein LOC105123162</fullName>
    </submittedName>
</protein>
<accession>A0AAJ6U1A9</accession>
<name>A0AAJ6U1A9_POPEU</name>
<organism evidence="6 7">
    <name type="scientific">Populus euphratica</name>
    <name type="common">Euphrates poplar</name>
    <dbReference type="NCBI Taxonomy" id="75702"/>
    <lineage>
        <taxon>Eukaryota</taxon>
        <taxon>Viridiplantae</taxon>
        <taxon>Streptophyta</taxon>
        <taxon>Embryophyta</taxon>
        <taxon>Tracheophyta</taxon>
        <taxon>Spermatophyta</taxon>
        <taxon>Magnoliopsida</taxon>
        <taxon>eudicotyledons</taxon>
        <taxon>Gunneridae</taxon>
        <taxon>Pentapetalae</taxon>
        <taxon>rosids</taxon>
        <taxon>fabids</taxon>
        <taxon>Malpighiales</taxon>
        <taxon>Salicaceae</taxon>
        <taxon>Saliceae</taxon>
        <taxon>Populus</taxon>
    </lineage>
</organism>
<dbReference type="RefSeq" id="XP_011020974.1">
    <property type="nucleotide sequence ID" value="XM_011022672.1"/>
</dbReference>
<dbReference type="KEGG" id="peu:105123162"/>
<dbReference type="Proteomes" id="UP000694918">
    <property type="component" value="Unplaced"/>
</dbReference>
<dbReference type="PANTHER" id="PTHR48016:SF56">
    <property type="entry name" value="MAPKK KINASE"/>
    <property type="match status" value="1"/>
</dbReference>
<dbReference type="Gene3D" id="1.10.510.10">
    <property type="entry name" value="Transferase(Phosphotransferase) domain 1"/>
    <property type="match status" value="1"/>
</dbReference>
<sequence length="158" mass="18047">MANTVQQYLSICTIPIGPRQLESSNGISLSTNWRQRNRWKKNVRRSRKEFPEKDPDSVVRDLLSMIGSAHESPAIPGNISEEGKDFLRCCFARNPARRSTASEILDNKYVMAFKEEGERKGSEGEEVLNPERFSLPLSSTYEARTSLYLWSILHPVPF</sequence>
<comment type="similarity">
    <text evidence="1">Belongs to the protein kinase superfamily. STE Ser/Thr protein kinase family. MAP kinase kinase kinase subfamily.</text>
</comment>
<evidence type="ECO:0000256" key="1">
    <source>
        <dbReference type="ARBA" id="ARBA00006529"/>
    </source>
</evidence>
<dbReference type="GO" id="GO:0016301">
    <property type="term" value="F:kinase activity"/>
    <property type="evidence" value="ECO:0007669"/>
    <property type="project" value="UniProtKB-KW"/>
</dbReference>
<keyword evidence="4" id="KW-0418">Kinase</keyword>
<evidence type="ECO:0000256" key="4">
    <source>
        <dbReference type="ARBA" id="ARBA00022777"/>
    </source>
</evidence>
<dbReference type="GeneID" id="105123162"/>
<reference evidence="7" key="1">
    <citation type="submission" date="2025-08" db="UniProtKB">
        <authorList>
            <consortium name="RefSeq"/>
        </authorList>
    </citation>
    <scope>IDENTIFICATION</scope>
</reference>
<dbReference type="InterPro" id="IPR011009">
    <property type="entry name" value="Kinase-like_dom_sf"/>
</dbReference>
<gene>
    <name evidence="7" type="primary">LOC105123162</name>
</gene>
<evidence type="ECO:0000256" key="3">
    <source>
        <dbReference type="ARBA" id="ARBA00022741"/>
    </source>
</evidence>
<dbReference type="PANTHER" id="PTHR48016">
    <property type="entry name" value="MAP KINASE KINASE KINASE SSK2-RELATED-RELATED"/>
    <property type="match status" value="1"/>
</dbReference>
<keyword evidence="6" id="KW-1185">Reference proteome</keyword>
<evidence type="ECO:0000313" key="6">
    <source>
        <dbReference type="Proteomes" id="UP000694918"/>
    </source>
</evidence>
<evidence type="ECO:0000313" key="7">
    <source>
        <dbReference type="RefSeq" id="XP_011020974.1"/>
    </source>
</evidence>
<dbReference type="SUPFAM" id="SSF56112">
    <property type="entry name" value="Protein kinase-like (PK-like)"/>
    <property type="match status" value="1"/>
</dbReference>
<dbReference type="AlphaFoldDB" id="A0AAJ6U1A9"/>